<organism evidence="5 6">
    <name type="scientific">Stomoxys calcitrans</name>
    <name type="common">Stable fly</name>
    <name type="synonym">Conops calcitrans</name>
    <dbReference type="NCBI Taxonomy" id="35570"/>
    <lineage>
        <taxon>Eukaryota</taxon>
        <taxon>Metazoa</taxon>
        <taxon>Ecdysozoa</taxon>
        <taxon>Arthropoda</taxon>
        <taxon>Hexapoda</taxon>
        <taxon>Insecta</taxon>
        <taxon>Pterygota</taxon>
        <taxon>Neoptera</taxon>
        <taxon>Endopterygota</taxon>
        <taxon>Diptera</taxon>
        <taxon>Brachycera</taxon>
        <taxon>Muscomorpha</taxon>
        <taxon>Muscoidea</taxon>
        <taxon>Muscidae</taxon>
        <taxon>Stomoxys</taxon>
    </lineage>
</organism>
<dbReference type="GO" id="GO:0006888">
    <property type="term" value="P:endoplasmic reticulum to Golgi vesicle-mediated transport"/>
    <property type="evidence" value="ECO:0007669"/>
    <property type="project" value="TreeGrafter"/>
</dbReference>
<dbReference type="GO" id="GO:0031267">
    <property type="term" value="F:small GTPase binding"/>
    <property type="evidence" value="ECO:0007669"/>
    <property type="project" value="TreeGrafter"/>
</dbReference>
<evidence type="ECO:0008006" key="7">
    <source>
        <dbReference type="Google" id="ProtNLM"/>
    </source>
</evidence>
<evidence type="ECO:0000313" key="5">
    <source>
        <dbReference type="EnsemblMetazoa" id="SCAU011844-PA"/>
    </source>
</evidence>
<name>A0A1I8PWY1_STOCA</name>
<evidence type="ECO:0000256" key="1">
    <source>
        <dbReference type="ARBA" id="ARBA00004555"/>
    </source>
</evidence>
<dbReference type="PANTHER" id="PTHR18921">
    <property type="entry name" value="MYOSIN HEAVY CHAIN - RELATED"/>
    <property type="match status" value="1"/>
</dbReference>
<gene>
    <name evidence="5" type="primary">106094126</name>
</gene>
<keyword evidence="6" id="KW-1185">Reference proteome</keyword>
<accession>A0A1I8PWY1</accession>
<dbReference type="AlphaFoldDB" id="A0A1I8PWY1"/>
<evidence type="ECO:0000256" key="3">
    <source>
        <dbReference type="ARBA" id="ARBA00023054"/>
    </source>
</evidence>
<protein>
    <recommendedName>
        <fullName evidence="7">GRIP domain-containing protein</fullName>
    </recommendedName>
</protein>
<feature type="region of interest" description="Disordered" evidence="4">
    <location>
        <begin position="56"/>
        <end position="120"/>
    </location>
</feature>
<reference evidence="5" key="1">
    <citation type="submission" date="2020-05" db="UniProtKB">
        <authorList>
            <consortium name="EnsemblMetazoa"/>
        </authorList>
    </citation>
    <scope>IDENTIFICATION</scope>
    <source>
        <strain evidence="5">USDA</strain>
    </source>
</reference>
<dbReference type="GO" id="GO:0005794">
    <property type="term" value="C:Golgi apparatus"/>
    <property type="evidence" value="ECO:0007669"/>
    <property type="project" value="UniProtKB-SubCell"/>
</dbReference>
<dbReference type="PANTHER" id="PTHR18921:SF2">
    <property type="entry name" value="THYROID RECEPTOR-INTERACTING PROTEIN 11"/>
    <property type="match status" value="1"/>
</dbReference>
<evidence type="ECO:0000256" key="2">
    <source>
        <dbReference type="ARBA" id="ARBA00023034"/>
    </source>
</evidence>
<feature type="compositionally biased region" description="Low complexity" evidence="4">
    <location>
        <begin position="144"/>
        <end position="155"/>
    </location>
</feature>
<dbReference type="EnsemblMetazoa" id="SCAU011844-RA">
    <property type="protein sequence ID" value="SCAU011844-PA"/>
    <property type="gene ID" value="SCAU011844"/>
</dbReference>
<proteinExistence type="predicted"/>
<comment type="subcellular location">
    <subcellularLocation>
        <location evidence="1">Golgi apparatus</location>
    </subcellularLocation>
</comment>
<keyword evidence="3" id="KW-0175">Coiled coil</keyword>
<sequence length="155" mass="16068">MISSVLDFNQGETDKVGLNKQQGGWLGSLLGGGGGGSSGSHSKENLVQAFVQFLEQESQPQTQQQQMPNLLNITQHSSSQGSTTGATGATPATSRRSSNITNPALSQQSSGGNATATAHNTPVPIQPLLLTSTVLDDFSPTRNSSSILKDILSDS</sequence>
<dbReference type="GO" id="GO:0007030">
    <property type="term" value="P:Golgi organization"/>
    <property type="evidence" value="ECO:0007669"/>
    <property type="project" value="TreeGrafter"/>
</dbReference>
<evidence type="ECO:0000256" key="4">
    <source>
        <dbReference type="SAM" id="MobiDB-lite"/>
    </source>
</evidence>
<feature type="compositionally biased region" description="Low complexity" evidence="4">
    <location>
        <begin position="74"/>
        <end position="98"/>
    </location>
</feature>
<feature type="compositionally biased region" description="Low complexity" evidence="4">
    <location>
        <begin position="56"/>
        <end position="66"/>
    </location>
</feature>
<feature type="compositionally biased region" description="Polar residues" evidence="4">
    <location>
        <begin position="99"/>
        <end position="120"/>
    </location>
</feature>
<feature type="region of interest" description="Disordered" evidence="4">
    <location>
        <begin position="136"/>
        <end position="155"/>
    </location>
</feature>
<keyword evidence="2" id="KW-0333">Golgi apparatus</keyword>
<dbReference type="Proteomes" id="UP000095300">
    <property type="component" value="Unassembled WGS sequence"/>
</dbReference>
<dbReference type="VEuPathDB" id="VectorBase:SCAU011844"/>
<evidence type="ECO:0000313" key="6">
    <source>
        <dbReference type="Proteomes" id="UP000095300"/>
    </source>
</evidence>